<feature type="repeat" description="Filamin" evidence="9">
    <location>
        <begin position="936"/>
        <end position="978"/>
    </location>
</feature>
<dbReference type="PROSITE" id="PS00019">
    <property type="entry name" value="ACTININ_1"/>
    <property type="match status" value="1"/>
</dbReference>
<keyword evidence="5" id="KW-0677">Repeat</keyword>
<name>A0A5A9PPK1_9TELE</name>
<dbReference type="PROSITE" id="PS50194">
    <property type="entry name" value="FILAMIN_REPEAT"/>
    <property type="match status" value="23"/>
</dbReference>
<feature type="repeat" description="Filamin" evidence="9">
    <location>
        <begin position="561"/>
        <end position="617"/>
    </location>
</feature>
<keyword evidence="7" id="KW-0009">Actin-binding</keyword>
<dbReference type="InterPro" id="IPR017868">
    <property type="entry name" value="Filamin/ABP280_repeat-like"/>
</dbReference>
<feature type="repeat" description="Filamin" evidence="9">
    <location>
        <begin position="2591"/>
        <end position="2683"/>
    </location>
</feature>
<feature type="domain" description="Calponin-homology (CH)" evidence="12">
    <location>
        <begin position="414"/>
        <end position="553"/>
    </location>
</feature>
<evidence type="ECO:0000256" key="3">
    <source>
        <dbReference type="ARBA" id="ARBA00022490"/>
    </source>
</evidence>
<dbReference type="FunFam" id="2.60.40.10:FF:000042">
    <property type="entry name" value="Filamin-B isoform B"/>
    <property type="match status" value="1"/>
</dbReference>
<dbReference type="SUPFAM" id="SSF81296">
    <property type="entry name" value="E set domains"/>
    <property type="match status" value="23"/>
</dbReference>
<keyword evidence="3" id="KW-0963">Cytoplasm</keyword>
<dbReference type="InterPro" id="IPR001298">
    <property type="entry name" value="Filamin/ABP280_rpt"/>
</dbReference>
<dbReference type="SMART" id="SM00033">
    <property type="entry name" value="CH"/>
    <property type="match status" value="2"/>
</dbReference>
<dbReference type="FunFam" id="2.60.40.10:FF:000102">
    <property type="entry name" value="filamin-B isoform X2"/>
    <property type="match status" value="1"/>
</dbReference>
<feature type="repeat" description="Filamin" evidence="9">
    <location>
        <begin position="2170"/>
        <end position="2262"/>
    </location>
</feature>
<dbReference type="Pfam" id="PF00307">
    <property type="entry name" value="CH"/>
    <property type="match status" value="2"/>
</dbReference>
<feature type="repeat" description="Filamin" evidence="9">
    <location>
        <begin position="1187"/>
        <end position="1282"/>
    </location>
</feature>
<feature type="repeat" description="Filamin" evidence="9">
    <location>
        <begin position="635"/>
        <end position="733"/>
    </location>
</feature>
<evidence type="ECO:0000256" key="4">
    <source>
        <dbReference type="ARBA" id="ARBA00022553"/>
    </source>
</evidence>
<feature type="repeat" description="Filamin" evidence="9">
    <location>
        <begin position="985"/>
        <end position="1087"/>
    </location>
</feature>
<feature type="repeat" description="Filamin" evidence="9">
    <location>
        <begin position="1930"/>
        <end position="1988"/>
    </location>
</feature>
<dbReference type="FunFam" id="2.60.40.10:FF:000007">
    <property type="entry name" value="Filamin-B isoform C"/>
    <property type="match status" value="2"/>
</dbReference>
<dbReference type="FunFam" id="2.60.40.10:FF:000140">
    <property type="entry name" value="FiLamiN (Actin binding protein) homolog"/>
    <property type="match status" value="1"/>
</dbReference>
<comment type="caution">
    <text evidence="13">The sequence shown here is derived from an EMBL/GenBank/DDBJ whole genome shotgun (WGS) entry which is preliminary data.</text>
</comment>
<sequence length="2817" mass="304966">MVSLEEEKEIELQEAREELRSAQEEVMILQQAAEEAAAERENDIASLQEELCRLRAGISQLENTGQEYELEIVTLRAEIEMKSKFRQQQRTEGDVGELKDTCINLKEQSQLLREENTRLTNRLQLLQKRSSSGAYVTLKEEQEEIEEAKDMDCGTETDGAGSYTCMNQMSSNCRLVDAGIQKNISFEGKPITPTSWTGGFSEILSLRDQLKQSEEKAAHMQRECDGLQEELQNLGQMCQSSQKERAELELELLRCREELEKHTDGKQGTDLGEEEEEEMPATEKDLAEDAPWKKIQQNTFTRWCNEHLKCMNKTVTDLQKDLSDGLKLIGLLEVLSQKKMYRKHHVRPNFRQMKLENVSVALEFLDKERIKLVSIAIVDGNLKLILGLIWTLILHYSISMPMWDDEDEEEVKKLTPKQRLLGWIQNKVPQLPIHNFNKDWRDGKALGALVDNCAPDCVLYVACCKTLPKTTSQEVNNSLISYCDIITLSCSGLCPDWQTWDPNQPVENAREAMQQADDWLGVPQVIAPEEIVDPDVDEHSVMTYLSQFPKANLKPGAALKPKQLYPKKTKAYGPGIEPQGNMVLKPAVFTVETLEAGLGEVIVYVEDPEGHTEEVKVLFAGQDIDKSPFMVNVAKAMGDSSKVHARGPGLEPVGNVANKPTFFDIYTAGAGAGDVSVVIVDPQNKNNTVEVILENKGDNIYRCTYKPVQEGPHIIHVSFAEQPIPNSPFKVNISEASNANACRATGRGLQPKGVRTKEMADFTVFTKGAGPGELKVSVKGPGGAEVPVKIRDVDDGVYKCDYCPVHPGKYQVNITWGGQPIPRRTILKCVCCSPFEVEVSAEAGPQKVRAWGPGLETGMVGKSADFVVEAIGTEVGTLGFSIEGPSQAKIECDDKGDGSCDVRYWPTEPGEYAVHVICDDEDIKHSPFIAHILPADNDVFPEKVKAFGPGLDPSGVIVNKPTQFIVDAREAGKGSLKIYAKVLVGEGCHPDKVKVYGPGVEKTGLKSNEPTYFTVDCIEAGQGDVSIGIKCAPGVVGPAEADIDFDIIKNDNDTFTVKYTPPGPGRYTIMVVFADQEIASSPFKVKVDPSHDAGKVRAEGPGLNKTGVQVDIPTHFTIYTKGAGKAKPEVLFKTSVKGDAVKDFEIIDNHDYSYTVKYTALHQGEMAVMVTHGGDPIPKSPFNITVAPPLDLSKVKVQGLNEKVEVGKDQEFIVNSKGAGGQGKLNVNITSPSGRVIPCKVESDKTKESTCVKYIPPEEGLYKVDISYDGNPVPGSPFIVEGLMPADPTKVLAYGPGLKGGIVGQPALFTIDTKGSGAGGLGLTLEGPCEAKIECQDNGDGTCSVTYLPTEAGDYNINILFGGAHITGSPFKAVVKSALDASKVILSGPGLERAKAGEIATFTVDCRRAGEAELTIEIVSDSGAQAEVCIQKNNDGNFTVTYTPLFHGMHTITIKYGGQQVPKSPIHVQVEPSVDTRVLREVTTHFIVDARAQTKIKGNHIKIHIINPSGANTDAHITDKGDGTYRVEYTAFEDGLHLIEVFYDDVAVPKSPFRVSVVEGCDPTRVRAYGPGLEGGLVNKPNCFTVETRGAGTGGLGLTIEGASEAKMFCKDNKDGSCSVEYVPFTPGDYDVNITYGGQPIPGSPFRVPVKDVVDVSKVKCSGPGLGNRVTAHVPQTFSVDSTKAGLAPLEVQLYGPTGAMEPVVVKNNRNGTHTVTYTPAQEGPYTVSVKYASQEVPGRFNLLSTKDPKGKPKRASIHDNRDGTYTVSYLPDMTGRYTITIKYGGDNIPYSPYNVHAVPTGDASKCLLTVSIGGHGVESLGPNITMAEETVITVDAKTAGKGKVTCTVLTPDGVELDMDVIENPDGTFDIYYTAPEPGKYVITIRFGGQHIPNSPFQVMATDQPVKPRDDTKPMFQPLNLVIPFTVQQGELSGEVRMPSGKTSRPFIRDNKDGTVTVQYQPTEKGLHEMNIKYDGNHIPGSPLQFYVDVMNSGMVTAYGPGLCHGTVNKLASFTVVTKNAGEGGLSLAVEGPSKAEISCKDNKDGTCTVSYLPTTPGDYKIIVKFDSRHIPGSPFTAKITGDDSIRRSQLNIGTAADVSLKITETDLSYLTASIKATSGKEEPCLLKRLPNRHIGLSFTPKEVGEHEVSVRKSGKHVTNSPFKIMVGSSEIGEASRVKAFGQGLAEALTFEVAEFFVDTRNAGYGGLGLSIEGPSKVDINCEDVEDGTCKVTYCPTEPGNYIINIKFADKHIPGSPFTVKVTGEGRMKESITRKRQAASIASVGSTCDLNLKIPGNWFQMVSAQERLTRTFTRSSHSYVRTERTEISKTHGGETKREVHVEESTQVGRDPFRDVFDSFLGRERLGSFGAMRQEVYDPLGDTGIQGMTAQVTSPSGNVADAELVDSGDSTYRVRFVPAEMGRHTVNVKYRGEHVPGSPFQFTVGPLGEGGAHKVRAGGTGLERAVAGVPGDYEVSIKFNNEQIPDSPFIVPVAKLSDDARGLTVTSLQEKDLKVNQEASFAVQRNGARGVIDAKVHAPSGVGEECYVTELDSDKNAIRFIPRENGVHSIDVKFNGSHIPGSPFRVRVGEAENVGDPGMVSAYGTGLEGGRTGIASEFVVNTCKAGSGALSVTIDGPSKAKMDCTECPEGYRVSYTPYAPGNYLISIRYGGPQHIVGSPFKAKVTGIRLSGGHSLHETSSVIVETVTKTSKMAGAYSSLDSSMSTSDASKVVCHGPGLSKASLGQKNNFSVDCSKAGTNMLMVGVHGPRTPCEDVSVKHMGNKLYNVTYTIKEKGNYVVIVKWGDETVPGTPFHVTVP</sequence>
<evidence type="ECO:0000256" key="1">
    <source>
        <dbReference type="ARBA" id="ARBA00004245"/>
    </source>
</evidence>
<evidence type="ECO:0000256" key="5">
    <source>
        <dbReference type="ARBA" id="ARBA00022737"/>
    </source>
</evidence>
<proteinExistence type="inferred from homology"/>
<dbReference type="FunFam" id="2.60.40.10:FF:000105">
    <property type="entry name" value="filamin-C isoform X1"/>
    <property type="match status" value="1"/>
</dbReference>
<dbReference type="SMART" id="SM00557">
    <property type="entry name" value="IG_FLMN"/>
    <property type="match status" value="21"/>
</dbReference>
<dbReference type="PROSITE" id="PS50021">
    <property type="entry name" value="CH"/>
    <property type="match status" value="2"/>
</dbReference>
<feature type="repeat" description="Filamin" evidence="9">
    <location>
        <begin position="2722"/>
        <end position="2816"/>
    </location>
</feature>
<dbReference type="Proteomes" id="UP000324632">
    <property type="component" value="Chromosome 2"/>
</dbReference>
<dbReference type="FunFam" id="2.60.40.10:FF:000079">
    <property type="entry name" value="Filamin-B isoform C"/>
    <property type="match status" value="1"/>
</dbReference>
<accession>A0A5A9PPK1</accession>
<feature type="repeat" description="Filamin" evidence="9">
    <location>
        <begin position="1558"/>
        <end position="1650"/>
    </location>
</feature>
<keyword evidence="14" id="KW-1185">Reference proteome</keyword>
<dbReference type="FunFam" id="2.60.40.10:FF:000168">
    <property type="entry name" value="filamin-C isoform X2"/>
    <property type="match status" value="1"/>
</dbReference>
<dbReference type="PANTHER" id="PTHR38537:SF14">
    <property type="entry name" value="FILAMIN C, GAMMA A (ACTIN-BINDING PROTEIN 280)"/>
    <property type="match status" value="1"/>
</dbReference>
<feature type="compositionally biased region" description="Acidic residues" evidence="11">
    <location>
        <begin position="271"/>
        <end position="280"/>
    </location>
</feature>
<keyword evidence="4" id="KW-0597">Phosphoprotein</keyword>
<dbReference type="FunFam" id="2.60.40.10:FF:000096">
    <property type="entry name" value="filamin-C isoform X2"/>
    <property type="match status" value="1"/>
</dbReference>
<dbReference type="EMBL" id="SOYY01000002">
    <property type="protein sequence ID" value="KAA0724090.1"/>
    <property type="molecule type" value="Genomic_DNA"/>
</dbReference>
<protein>
    <submittedName>
        <fullName evidence="13">Filamin-C</fullName>
    </submittedName>
</protein>
<keyword evidence="6" id="KW-0832">Ubl conjugation</keyword>
<feature type="repeat" description="Filamin" evidence="9">
    <location>
        <begin position="1088"/>
        <end position="1186"/>
    </location>
</feature>
<dbReference type="PANTHER" id="PTHR38537">
    <property type="entry name" value="JITTERBUG, ISOFORM N"/>
    <property type="match status" value="1"/>
</dbReference>
<feature type="repeat" description="Filamin" evidence="9">
    <location>
        <begin position="2469"/>
        <end position="2492"/>
    </location>
</feature>
<dbReference type="GO" id="GO:0007399">
    <property type="term" value="P:nervous system development"/>
    <property type="evidence" value="ECO:0007669"/>
    <property type="project" value="UniProtKB-ARBA"/>
</dbReference>
<dbReference type="Gene3D" id="2.60.40.10">
    <property type="entry name" value="Immunoglobulins"/>
    <property type="match status" value="25"/>
</dbReference>
<dbReference type="FunFam" id="2.60.40.10:FF:000154">
    <property type="entry name" value="filamin-B isoform X1"/>
    <property type="match status" value="1"/>
</dbReference>
<dbReference type="Gene3D" id="1.10.418.10">
    <property type="entry name" value="Calponin-like domain"/>
    <property type="match status" value="2"/>
</dbReference>
<dbReference type="InterPro" id="IPR036872">
    <property type="entry name" value="CH_dom_sf"/>
</dbReference>
<feature type="repeat" description="Filamin" evidence="9">
    <location>
        <begin position="2361"/>
        <end position="2443"/>
    </location>
</feature>
<feature type="repeat" description="Filamin" evidence="9">
    <location>
        <begin position="1283"/>
        <end position="1375"/>
    </location>
</feature>
<reference evidence="13 14" key="1">
    <citation type="journal article" date="2019" name="Mol. Ecol. Resour.">
        <title>Chromosome-level genome assembly of Triplophysa tibetana, a fish adapted to the harsh high-altitude environment of the Tibetan Plateau.</title>
        <authorList>
            <person name="Yang X."/>
            <person name="Liu H."/>
            <person name="Ma Z."/>
            <person name="Zou Y."/>
            <person name="Zou M."/>
            <person name="Mao Y."/>
            <person name="Li X."/>
            <person name="Wang H."/>
            <person name="Chen T."/>
            <person name="Wang W."/>
            <person name="Yang R."/>
        </authorList>
    </citation>
    <scope>NUCLEOTIDE SEQUENCE [LARGE SCALE GENOMIC DNA]</scope>
    <source>
        <strain evidence="13">TTIB1903HZAU</strain>
        <tissue evidence="13">Muscle</tissue>
    </source>
</reference>
<feature type="repeat" description="Filamin" evidence="9">
    <location>
        <begin position="1988"/>
        <end position="2080"/>
    </location>
</feature>
<comment type="subcellular location">
    <subcellularLocation>
        <location evidence="1">Cytoplasm</location>
        <location evidence="1">Cytoskeleton</location>
    </subcellularLocation>
</comment>
<evidence type="ECO:0000313" key="14">
    <source>
        <dbReference type="Proteomes" id="UP000324632"/>
    </source>
</evidence>
<feature type="repeat" description="Filamin" evidence="9">
    <location>
        <begin position="1483"/>
        <end position="1557"/>
    </location>
</feature>
<evidence type="ECO:0000256" key="6">
    <source>
        <dbReference type="ARBA" id="ARBA00022843"/>
    </source>
</evidence>
<evidence type="ECO:0000256" key="8">
    <source>
        <dbReference type="ARBA" id="ARBA00023212"/>
    </source>
</evidence>
<evidence type="ECO:0000313" key="13">
    <source>
        <dbReference type="EMBL" id="KAA0724090.1"/>
    </source>
</evidence>
<feature type="repeat" description="Filamin" evidence="9">
    <location>
        <begin position="1376"/>
        <end position="1470"/>
    </location>
</feature>
<feature type="repeat" description="Filamin" evidence="9">
    <location>
        <begin position="2078"/>
        <end position="2167"/>
    </location>
</feature>
<evidence type="ECO:0000256" key="7">
    <source>
        <dbReference type="ARBA" id="ARBA00023203"/>
    </source>
</evidence>
<feature type="domain" description="Calponin-homology (CH)" evidence="12">
    <location>
        <begin position="294"/>
        <end position="397"/>
    </location>
</feature>
<dbReference type="FunFam" id="2.60.40.10:FF:000138">
    <property type="entry name" value="filamin-B isoform X1"/>
    <property type="match status" value="1"/>
</dbReference>
<feature type="coiled-coil region" evidence="10">
    <location>
        <begin position="5"/>
        <end position="129"/>
    </location>
</feature>
<dbReference type="FunFam" id="2.60.40.10:FF:000122">
    <property type="entry name" value="filamin-C isoform X2"/>
    <property type="match status" value="1"/>
</dbReference>
<dbReference type="InterPro" id="IPR044801">
    <property type="entry name" value="Filamin"/>
</dbReference>
<dbReference type="GO" id="GO:0030036">
    <property type="term" value="P:actin cytoskeleton organization"/>
    <property type="evidence" value="ECO:0007669"/>
    <property type="project" value="InterPro"/>
</dbReference>
<dbReference type="InterPro" id="IPR001715">
    <property type="entry name" value="CH_dom"/>
</dbReference>
<evidence type="ECO:0000256" key="10">
    <source>
        <dbReference type="SAM" id="Coils"/>
    </source>
</evidence>
<organism evidence="13 14">
    <name type="scientific">Triplophysa tibetana</name>
    <dbReference type="NCBI Taxonomy" id="1572043"/>
    <lineage>
        <taxon>Eukaryota</taxon>
        <taxon>Metazoa</taxon>
        <taxon>Chordata</taxon>
        <taxon>Craniata</taxon>
        <taxon>Vertebrata</taxon>
        <taxon>Euteleostomi</taxon>
        <taxon>Actinopterygii</taxon>
        <taxon>Neopterygii</taxon>
        <taxon>Teleostei</taxon>
        <taxon>Ostariophysi</taxon>
        <taxon>Cypriniformes</taxon>
        <taxon>Nemacheilidae</taxon>
        <taxon>Triplophysa</taxon>
    </lineage>
</organism>
<dbReference type="FunFam" id="2.60.40.10:FF:000092">
    <property type="entry name" value="Filamin-B isoform B"/>
    <property type="match status" value="1"/>
</dbReference>
<evidence type="ECO:0000259" key="12">
    <source>
        <dbReference type="PROSITE" id="PS50021"/>
    </source>
</evidence>
<dbReference type="InterPro" id="IPR014756">
    <property type="entry name" value="Ig_E-set"/>
</dbReference>
<dbReference type="InterPro" id="IPR001589">
    <property type="entry name" value="Actinin_actin-bd_CS"/>
</dbReference>
<keyword evidence="10" id="KW-0175">Coiled coil</keyword>
<dbReference type="FunFam" id="2.60.40.10:FF:000001">
    <property type="entry name" value="Filamin-C isoform b"/>
    <property type="match status" value="3"/>
</dbReference>
<dbReference type="FunFam" id="1.10.418.10:FF:000006">
    <property type="entry name" value="Filamin-B isoform A"/>
    <property type="match status" value="1"/>
</dbReference>
<evidence type="ECO:0000256" key="2">
    <source>
        <dbReference type="ARBA" id="ARBA00009238"/>
    </source>
</evidence>
<feature type="repeat" description="Filamin" evidence="9">
    <location>
        <begin position="1811"/>
        <end position="1901"/>
    </location>
</feature>
<comment type="similarity">
    <text evidence="2">Belongs to the filamin family.</text>
</comment>
<dbReference type="GO" id="GO:0051015">
    <property type="term" value="F:actin filament binding"/>
    <property type="evidence" value="ECO:0007669"/>
    <property type="project" value="InterPro"/>
</dbReference>
<dbReference type="FunFam" id="2.60.40.10:FF:000126">
    <property type="entry name" value="filamin-C isoform X1"/>
    <property type="match status" value="1"/>
</dbReference>
<feature type="repeat" description="Filamin" evidence="9">
    <location>
        <begin position="2494"/>
        <end position="2587"/>
    </location>
</feature>
<dbReference type="Pfam" id="PF00630">
    <property type="entry name" value="Filamin"/>
    <property type="match status" value="21"/>
</dbReference>
<feature type="repeat" description="Filamin" evidence="9">
    <location>
        <begin position="1651"/>
        <end position="1798"/>
    </location>
</feature>
<dbReference type="SUPFAM" id="SSF47576">
    <property type="entry name" value="Calponin-homology domain, CH-domain"/>
    <property type="match status" value="1"/>
</dbReference>
<gene>
    <name evidence="13" type="ORF">E1301_Tti021095</name>
</gene>
<feature type="repeat" description="Filamin" evidence="9">
    <location>
        <begin position="734"/>
        <end position="839"/>
    </location>
</feature>
<evidence type="ECO:0000256" key="9">
    <source>
        <dbReference type="PROSITE-ProRule" id="PRU00087"/>
    </source>
</evidence>
<feature type="repeat" description="Filamin" evidence="9">
    <location>
        <begin position="840"/>
        <end position="932"/>
    </location>
</feature>
<keyword evidence="8" id="KW-0206">Cytoskeleton</keyword>
<feature type="region of interest" description="Disordered" evidence="11">
    <location>
        <begin position="261"/>
        <end position="284"/>
    </location>
</feature>
<dbReference type="InterPro" id="IPR013783">
    <property type="entry name" value="Ig-like_fold"/>
</dbReference>
<dbReference type="GO" id="GO:0005856">
    <property type="term" value="C:cytoskeleton"/>
    <property type="evidence" value="ECO:0007669"/>
    <property type="project" value="UniProtKB-SubCell"/>
</dbReference>
<evidence type="ECO:0000256" key="11">
    <source>
        <dbReference type="SAM" id="MobiDB-lite"/>
    </source>
</evidence>